<dbReference type="Pfam" id="PF03772">
    <property type="entry name" value="Competence"/>
    <property type="match status" value="1"/>
</dbReference>
<comment type="subcellular location">
    <subcellularLocation>
        <location evidence="1">Cell membrane</location>
        <topology evidence="1">Multi-pass membrane protein</topology>
    </subcellularLocation>
</comment>
<proteinExistence type="predicted"/>
<evidence type="ECO:0000256" key="5">
    <source>
        <dbReference type="ARBA" id="ARBA00023136"/>
    </source>
</evidence>
<dbReference type="PANTHER" id="PTHR30619:SF1">
    <property type="entry name" value="RECOMBINATION PROTEIN 2"/>
    <property type="match status" value="1"/>
</dbReference>
<feature type="transmembrane region" description="Helical" evidence="6">
    <location>
        <begin position="51"/>
        <end position="70"/>
    </location>
</feature>
<evidence type="ECO:0000259" key="7">
    <source>
        <dbReference type="Pfam" id="PF03772"/>
    </source>
</evidence>
<dbReference type="InterPro" id="IPR004477">
    <property type="entry name" value="ComEC_N"/>
</dbReference>
<feature type="transmembrane region" description="Helical" evidence="6">
    <location>
        <begin position="423"/>
        <end position="445"/>
    </location>
</feature>
<dbReference type="EMBL" id="FWDO01000005">
    <property type="protein sequence ID" value="SLM18828.1"/>
    <property type="molecule type" value="Genomic_DNA"/>
</dbReference>
<protein>
    <recommendedName>
        <fullName evidence="7">ComEC/Rec2-related protein domain-containing protein</fullName>
    </recommendedName>
</protein>
<keyword evidence="4 6" id="KW-1133">Transmembrane helix</keyword>
<keyword evidence="2" id="KW-1003">Cell membrane</keyword>
<keyword evidence="5 6" id="KW-0472">Membrane</keyword>
<gene>
    <name evidence="8" type="ORF">SPIRO4BDMA_50343</name>
</gene>
<keyword evidence="3 6" id="KW-0812">Transmembrane</keyword>
<dbReference type="AlphaFoldDB" id="A0A3P3XR79"/>
<organism evidence="8">
    <name type="scientific">uncultured spirochete</name>
    <dbReference type="NCBI Taxonomy" id="156406"/>
    <lineage>
        <taxon>Bacteria</taxon>
        <taxon>Pseudomonadati</taxon>
        <taxon>Spirochaetota</taxon>
        <taxon>Spirochaetia</taxon>
        <taxon>Spirochaetales</taxon>
        <taxon>environmental samples</taxon>
    </lineage>
</organism>
<evidence type="ECO:0000256" key="6">
    <source>
        <dbReference type="SAM" id="Phobius"/>
    </source>
</evidence>
<sequence length="535" mass="57569">MRLFYEGIVANLKWGVRILWRNIERRGPPVCLAALGLWAGLGLGGGGTLQLGFAVVFGAFAVSWVELCAAAAKRGRILLGALCAGCALSAGVLRFQIQQEAVPGAVASADVRGLHIDAFEGRLDIDSQTTARKNRKLELKVRALEFVGLNFRVRCEWKRPAFSQFLLSGAGPRLSAGTMIRAESVRGGDFFWVDARDIKRLEDARFFARLRAVLASHFAQGISTAAGKAGPLAQALLLGVKDELDTEFKGLFQEAGCAHLLALSGQHLSIICALVTLVGRRIVRKEKRVRRVSLGFAWFFVWLAGPGPSLLRAIFMLRIAEIGKALDRPQSSFALLSCAAVLLALLAPSSINSLSSIYSFSAMAGLMLFAHRFSGFLKPYLPNSIAQALSASLAAICGTAMVSVLTFGTLIPASVLSATAAAPVMLAFMWIALSGGLLAGFFPVIGHITAPALELLQTVLTSILAFGASLPAIHLESDMAGRIAACVLIALIIALIYAVPWLQWRNSRRTMEMLDAKNPSLRARNRFPLFEPRKE</sequence>
<name>A0A3P3XR79_9SPIR</name>
<dbReference type="GO" id="GO:0005886">
    <property type="term" value="C:plasma membrane"/>
    <property type="evidence" value="ECO:0007669"/>
    <property type="project" value="UniProtKB-SubCell"/>
</dbReference>
<dbReference type="PANTHER" id="PTHR30619">
    <property type="entry name" value="DNA INTERNALIZATION/COMPETENCE PROTEIN COMEC/REC2"/>
    <property type="match status" value="1"/>
</dbReference>
<evidence type="ECO:0000256" key="4">
    <source>
        <dbReference type="ARBA" id="ARBA00022989"/>
    </source>
</evidence>
<dbReference type="NCBIfam" id="TIGR00360">
    <property type="entry name" value="ComEC_N-term"/>
    <property type="match status" value="1"/>
</dbReference>
<feature type="transmembrane region" description="Helical" evidence="6">
    <location>
        <begin position="479"/>
        <end position="502"/>
    </location>
</feature>
<evidence type="ECO:0000256" key="3">
    <source>
        <dbReference type="ARBA" id="ARBA00022692"/>
    </source>
</evidence>
<feature type="transmembrane region" description="Helical" evidence="6">
    <location>
        <begin position="357"/>
        <end position="377"/>
    </location>
</feature>
<feature type="transmembrane region" description="Helical" evidence="6">
    <location>
        <begin position="296"/>
        <end position="320"/>
    </location>
</feature>
<accession>A0A3P3XR79</accession>
<evidence type="ECO:0000256" key="2">
    <source>
        <dbReference type="ARBA" id="ARBA00022475"/>
    </source>
</evidence>
<feature type="transmembrane region" description="Helical" evidence="6">
    <location>
        <begin position="389"/>
        <end position="411"/>
    </location>
</feature>
<feature type="domain" description="ComEC/Rec2-related protein" evidence="7">
    <location>
        <begin position="236"/>
        <end position="504"/>
    </location>
</feature>
<evidence type="ECO:0000256" key="1">
    <source>
        <dbReference type="ARBA" id="ARBA00004651"/>
    </source>
</evidence>
<dbReference type="InterPro" id="IPR052159">
    <property type="entry name" value="Competence_DNA_uptake"/>
</dbReference>
<feature type="transmembrane region" description="Helical" evidence="6">
    <location>
        <begin position="452"/>
        <end position="473"/>
    </location>
</feature>
<evidence type="ECO:0000313" key="8">
    <source>
        <dbReference type="EMBL" id="SLM18828.1"/>
    </source>
</evidence>
<reference evidence="8" key="1">
    <citation type="submission" date="2017-02" db="EMBL/GenBank/DDBJ databases">
        <authorList>
            <person name="Regsiter A."/>
            <person name="William W."/>
        </authorList>
    </citation>
    <scope>NUCLEOTIDE SEQUENCE</scope>
    <source>
        <strain evidence="8">BdmA 4</strain>
    </source>
</reference>